<evidence type="ECO:0000313" key="6">
    <source>
        <dbReference type="Proteomes" id="UP001224775"/>
    </source>
</evidence>
<feature type="region of interest" description="Disordered" evidence="4">
    <location>
        <begin position="843"/>
        <end position="891"/>
    </location>
</feature>
<sequence length="920" mass="100301">MAALYNLGLANLALDGLDGGDDHYLKWILNCSVRRGIIYIAMSGLFLGNEGASLLQNDKVDDAIVGLTSFVNEFCTSVEDVGEGATKEQGTRRERELCSIARHNLAIAEGGSADEGDKIDVASLIERSLHDDVQPNITNVTIETLPAEVKSDLESEESSDVDDNNVGDDIDSSNTTDIPNDDINEESPLDLNSTPVDAQQEEDSTHVDAQQEVEQDVPDKSNDVVEVEIDTPMPQVKTEMQNALAALEKAAEATQQSRLLLTLAKARVSAGDFSGAVDAALKAIGAAKTDEETDTSSSYLETLMGRIADEESGVVRAVADDSTTHHHVQMESSLAEDQLKQRHASLVGDGELSTTELQLKLELERLKYKVLEQEMRFAQQQVWNHPRHEYNSENVKALDYKQNVNHVREELRPSPSYQEVVETHNDAVVDDEHEQEVVPQDSDDTNPMQNITSAEEENDSDPVSIIETTEDVDTSDLNDASGRNATDDENQSQEKEQQPEVEVEVEVTKTYGNDPDVIDFDEEITIVTGEEEVVDEEVPEEPEAEEETLAVEEEETIELPSLFIPTHSPPAELTAHARSYMKMADAYLDKGQYHMASKQFLKVIKKAKDHLPAHLGYATALERDGKSKQISAVALAYGNATRVAIVQGEPVDPLVKAGGGGIAENILRRAVKIAKSAPSQRLETLRILSTHAHTAALASDIYYEIGLESSSSGDLALEGENDANKAIEYMNKAKDAHMEDGDHVKLLVLVGRAHMALGEIEVAISELTRALSLQNHRHQNAHYELAIALSKNNADKHEVDLHFEKALDLGMDPTAEAIEALGERNMSVMRALNRQYYKQFNNQADSGRSSEGGILSGGGVGSQSSSIFASQQASEDDSAQQSDPLSLLEQGASAYDANNVMGGAVEAESNLSNLSNRQAK</sequence>
<feature type="repeat" description="TPR" evidence="3">
    <location>
        <begin position="577"/>
        <end position="610"/>
    </location>
</feature>
<proteinExistence type="predicted"/>
<comment type="caution">
    <text evidence="5">The sequence shown here is derived from an EMBL/GenBank/DDBJ whole genome shotgun (WGS) entry which is preliminary data.</text>
</comment>
<dbReference type="EMBL" id="JATAAI010000006">
    <property type="protein sequence ID" value="KAK1745343.1"/>
    <property type="molecule type" value="Genomic_DNA"/>
</dbReference>
<organism evidence="5 6">
    <name type="scientific">Skeletonema marinoi</name>
    <dbReference type="NCBI Taxonomy" id="267567"/>
    <lineage>
        <taxon>Eukaryota</taxon>
        <taxon>Sar</taxon>
        <taxon>Stramenopiles</taxon>
        <taxon>Ochrophyta</taxon>
        <taxon>Bacillariophyta</taxon>
        <taxon>Coscinodiscophyceae</taxon>
        <taxon>Thalassiosirophycidae</taxon>
        <taxon>Thalassiosirales</taxon>
        <taxon>Skeletonemataceae</taxon>
        <taxon>Skeletonema</taxon>
        <taxon>Skeletonema marinoi-dohrnii complex</taxon>
    </lineage>
</organism>
<protein>
    <submittedName>
        <fullName evidence="5">Uncharacterized protein</fullName>
    </submittedName>
</protein>
<gene>
    <name evidence="5" type="ORF">QTG54_004634</name>
</gene>
<feature type="compositionally biased region" description="Acidic residues" evidence="4">
    <location>
        <begin position="179"/>
        <end position="188"/>
    </location>
</feature>
<accession>A0AAD8YFF8</accession>
<dbReference type="SMART" id="SM00028">
    <property type="entry name" value="TPR"/>
    <property type="match status" value="3"/>
</dbReference>
<dbReference type="InterPro" id="IPR051012">
    <property type="entry name" value="CellSynth/LPSAsmb/PSIAsmb"/>
</dbReference>
<dbReference type="InterPro" id="IPR019734">
    <property type="entry name" value="TPR_rpt"/>
</dbReference>
<reference evidence="5" key="1">
    <citation type="submission" date="2023-06" db="EMBL/GenBank/DDBJ databases">
        <title>Survivors Of The Sea: Transcriptome response of Skeletonema marinoi to long-term dormancy.</title>
        <authorList>
            <person name="Pinder M.I.M."/>
            <person name="Kourtchenko O."/>
            <person name="Robertson E.K."/>
            <person name="Larsson T."/>
            <person name="Maumus F."/>
            <person name="Osuna-Cruz C.M."/>
            <person name="Vancaester E."/>
            <person name="Stenow R."/>
            <person name="Vandepoele K."/>
            <person name="Ploug H."/>
            <person name="Bruchert V."/>
            <person name="Godhe A."/>
            <person name="Topel M."/>
        </authorList>
    </citation>
    <scope>NUCLEOTIDE SEQUENCE</scope>
    <source>
        <strain evidence="5">R05AC</strain>
    </source>
</reference>
<keyword evidence="6" id="KW-1185">Reference proteome</keyword>
<evidence type="ECO:0000256" key="3">
    <source>
        <dbReference type="PROSITE-ProRule" id="PRU00339"/>
    </source>
</evidence>
<feature type="region of interest" description="Disordered" evidence="4">
    <location>
        <begin position="148"/>
        <end position="223"/>
    </location>
</feature>
<dbReference type="SUPFAM" id="SSF48452">
    <property type="entry name" value="TPR-like"/>
    <property type="match status" value="1"/>
</dbReference>
<feature type="compositionally biased region" description="Acidic residues" evidence="4">
    <location>
        <begin position="154"/>
        <end position="171"/>
    </location>
</feature>
<dbReference type="Proteomes" id="UP001224775">
    <property type="component" value="Unassembled WGS sequence"/>
</dbReference>
<evidence type="ECO:0000256" key="2">
    <source>
        <dbReference type="ARBA" id="ARBA00022803"/>
    </source>
</evidence>
<dbReference type="InterPro" id="IPR011990">
    <property type="entry name" value="TPR-like_helical_dom_sf"/>
</dbReference>
<evidence type="ECO:0000256" key="4">
    <source>
        <dbReference type="SAM" id="MobiDB-lite"/>
    </source>
</evidence>
<feature type="compositionally biased region" description="Low complexity" evidence="4">
    <location>
        <begin position="862"/>
        <end position="883"/>
    </location>
</feature>
<dbReference type="PANTHER" id="PTHR45586:SF1">
    <property type="entry name" value="LIPOPOLYSACCHARIDE ASSEMBLY PROTEIN B"/>
    <property type="match status" value="1"/>
</dbReference>
<dbReference type="Gene3D" id="1.25.40.10">
    <property type="entry name" value="Tetratricopeptide repeat domain"/>
    <property type="match status" value="1"/>
</dbReference>
<dbReference type="AlphaFoldDB" id="A0AAD8YFF8"/>
<dbReference type="PROSITE" id="PS50005">
    <property type="entry name" value="TPR"/>
    <property type="match status" value="2"/>
</dbReference>
<keyword evidence="1" id="KW-0677">Repeat</keyword>
<feature type="region of interest" description="Disordered" evidence="4">
    <location>
        <begin position="428"/>
        <end position="503"/>
    </location>
</feature>
<keyword evidence="2 3" id="KW-0802">TPR repeat</keyword>
<evidence type="ECO:0000256" key="1">
    <source>
        <dbReference type="ARBA" id="ARBA00022737"/>
    </source>
</evidence>
<name>A0AAD8YFF8_9STRA</name>
<evidence type="ECO:0000313" key="5">
    <source>
        <dbReference type="EMBL" id="KAK1745343.1"/>
    </source>
</evidence>
<dbReference type="PANTHER" id="PTHR45586">
    <property type="entry name" value="TPR REPEAT-CONTAINING PROTEIN PA4667"/>
    <property type="match status" value="1"/>
</dbReference>
<feature type="repeat" description="TPR" evidence="3">
    <location>
        <begin position="744"/>
        <end position="777"/>
    </location>
</feature>